<reference evidence="7 8" key="1">
    <citation type="journal article" date="2019" name="Int. J. Syst. Evol. Microbiol.">
        <title>The Global Catalogue of Microorganisms (GCM) 10K type strain sequencing project: providing services to taxonomists for standard genome sequencing and annotation.</title>
        <authorList>
            <consortium name="The Broad Institute Genomics Platform"/>
            <consortium name="The Broad Institute Genome Sequencing Center for Infectious Disease"/>
            <person name="Wu L."/>
            <person name="Ma J."/>
        </authorList>
    </citation>
    <scope>NUCLEOTIDE SEQUENCE [LARGE SCALE GENOMIC DNA]</scope>
    <source>
        <strain evidence="7 8">JCM 14303</strain>
    </source>
</reference>
<dbReference type="PANTHER" id="PTHR23546">
    <property type="entry name" value="TRANSPORT PROTEIN"/>
    <property type="match status" value="1"/>
</dbReference>
<dbReference type="InterPro" id="IPR001958">
    <property type="entry name" value="Tet-R_TetA/multi-R_MdtG-like"/>
</dbReference>
<feature type="transmembrane region" description="Helical" evidence="5">
    <location>
        <begin position="378"/>
        <end position="396"/>
    </location>
</feature>
<organism evidence="7 8">
    <name type="scientific">Kribbella lupini</name>
    <dbReference type="NCBI Taxonomy" id="291602"/>
    <lineage>
        <taxon>Bacteria</taxon>
        <taxon>Bacillati</taxon>
        <taxon>Actinomycetota</taxon>
        <taxon>Actinomycetes</taxon>
        <taxon>Propionibacteriales</taxon>
        <taxon>Kribbellaceae</taxon>
        <taxon>Kribbella</taxon>
    </lineage>
</organism>
<feature type="domain" description="Major facilitator superfamily (MFS) profile" evidence="6">
    <location>
        <begin position="10"/>
        <end position="401"/>
    </location>
</feature>
<dbReference type="PRINTS" id="PR01035">
    <property type="entry name" value="TCRTETA"/>
</dbReference>
<dbReference type="InterPro" id="IPR036259">
    <property type="entry name" value="MFS_trans_sf"/>
</dbReference>
<name>A0ABN2C6W5_9ACTN</name>
<evidence type="ECO:0000256" key="3">
    <source>
        <dbReference type="ARBA" id="ARBA00022989"/>
    </source>
</evidence>
<gene>
    <name evidence="7" type="ORF">GCM10009741_67880</name>
</gene>
<dbReference type="SUPFAM" id="SSF103473">
    <property type="entry name" value="MFS general substrate transporter"/>
    <property type="match status" value="1"/>
</dbReference>
<feature type="transmembrane region" description="Helical" evidence="5">
    <location>
        <begin position="77"/>
        <end position="100"/>
    </location>
</feature>
<comment type="subcellular location">
    <subcellularLocation>
        <location evidence="1">Cell membrane</location>
        <topology evidence="1">Multi-pass membrane protein</topology>
    </subcellularLocation>
</comment>
<protein>
    <submittedName>
        <fullName evidence="7">MFS transporter</fullName>
    </submittedName>
</protein>
<dbReference type="Pfam" id="PF07690">
    <property type="entry name" value="MFS_1"/>
    <property type="match status" value="1"/>
</dbReference>
<dbReference type="InterPro" id="IPR011701">
    <property type="entry name" value="MFS"/>
</dbReference>
<comment type="caution">
    <text evidence="7">The sequence shown here is derived from an EMBL/GenBank/DDBJ whole genome shotgun (WGS) entry which is preliminary data.</text>
</comment>
<feature type="transmembrane region" description="Helical" evidence="5">
    <location>
        <begin position="178"/>
        <end position="196"/>
    </location>
</feature>
<dbReference type="InterPro" id="IPR020846">
    <property type="entry name" value="MFS_dom"/>
</dbReference>
<feature type="transmembrane region" description="Helical" evidence="5">
    <location>
        <begin position="259"/>
        <end position="281"/>
    </location>
</feature>
<keyword evidence="3 5" id="KW-1133">Transmembrane helix</keyword>
<evidence type="ECO:0000256" key="1">
    <source>
        <dbReference type="ARBA" id="ARBA00004651"/>
    </source>
</evidence>
<dbReference type="RefSeq" id="WP_344181612.1">
    <property type="nucleotide sequence ID" value="NZ_BAAANC010000004.1"/>
</dbReference>
<evidence type="ECO:0000256" key="2">
    <source>
        <dbReference type="ARBA" id="ARBA00022692"/>
    </source>
</evidence>
<feature type="transmembrane region" description="Helical" evidence="5">
    <location>
        <begin position="149"/>
        <end position="172"/>
    </location>
</feature>
<sequence>MSAPQHPAIPLTPYVYGGIIGVYTGRELLASVMAPLSREIGLSTFQVGLILSTSALTIILISPFWGRMVTGWGHRRVLISSIFGASSGLLGFAVVAHLGLLGILPAVVTFALALLLRGVLYGAASAATPIATQSYVVAVTTDRRSRVRAFAMIGASFGIAGVVGPSLGGLLALRGLLVPLYVPPVLLAAIGCLLWFKLRVTTPAIATPDVRAGRLSPLDPRIRAFLAIGFVLFSTLSIQGVLLGFVLQDRLGLSAEATARLSGLAFLGSGIASLVGQVFFVRRLAWPPAWLLRCGLPLVLIGFVVLAFAGNFGVIVAATALVGFGYAFAIPGYSAGPTLLVRDHEQGGVAGLTNAFNGVASIVGPTAATALYGVRASAPYLVGAVLLAGALAVAASKRLPIR</sequence>
<proteinExistence type="predicted"/>
<dbReference type="PROSITE" id="PS50850">
    <property type="entry name" value="MFS"/>
    <property type="match status" value="1"/>
</dbReference>
<feature type="transmembrane region" description="Helical" evidence="5">
    <location>
        <begin position="45"/>
        <end position="65"/>
    </location>
</feature>
<accession>A0ABN2C6W5</accession>
<dbReference type="PANTHER" id="PTHR23546:SF1">
    <property type="entry name" value="MEMBRANE PROTEIN"/>
    <property type="match status" value="1"/>
</dbReference>
<evidence type="ECO:0000256" key="5">
    <source>
        <dbReference type="SAM" id="Phobius"/>
    </source>
</evidence>
<feature type="transmembrane region" description="Helical" evidence="5">
    <location>
        <begin position="224"/>
        <end position="247"/>
    </location>
</feature>
<dbReference type="EMBL" id="BAAANC010000004">
    <property type="protein sequence ID" value="GAA1553798.1"/>
    <property type="molecule type" value="Genomic_DNA"/>
</dbReference>
<evidence type="ECO:0000313" key="7">
    <source>
        <dbReference type="EMBL" id="GAA1553798.1"/>
    </source>
</evidence>
<feature type="transmembrane region" description="Helical" evidence="5">
    <location>
        <begin position="106"/>
        <end position="128"/>
    </location>
</feature>
<evidence type="ECO:0000256" key="4">
    <source>
        <dbReference type="ARBA" id="ARBA00023136"/>
    </source>
</evidence>
<feature type="transmembrane region" description="Helical" evidence="5">
    <location>
        <begin position="290"/>
        <end position="309"/>
    </location>
</feature>
<feature type="transmembrane region" description="Helical" evidence="5">
    <location>
        <begin position="348"/>
        <end position="372"/>
    </location>
</feature>
<feature type="transmembrane region" description="Helical" evidence="5">
    <location>
        <begin position="315"/>
        <end position="336"/>
    </location>
</feature>
<dbReference type="Proteomes" id="UP001500363">
    <property type="component" value="Unassembled WGS sequence"/>
</dbReference>
<keyword evidence="4 5" id="KW-0472">Membrane</keyword>
<evidence type="ECO:0000259" key="6">
    <source>
        <dbReference type="PROSITE" id="PS50850"/>
    </source>
</evidence>
<keyword evidence="8" id="KW-1185">Reference proteome</keyword>
<dbReference type="Gene3D" id="1.20.1250.20">
    <property type="entry name" value="MFS general substrate transporter like domains"/>
    <property type="match status" value="1"/>
</dbReference>
<evidence type="ECO:0000313" key="8">
    <source>
        <dbReference type="Proteomes" id="UP001500363"/>
    </source>
</evidence>
<keyword evidence="2 5" id="KW-0812">Transmembrane</keyword>